<gene>
    <name evidence="1" type="ORF">JIR001_04000</name>
</gene>
<protein>
    <submittedName>
        <fullName evidence="1">Uncharacterized protein</fullName>
    </submittedName>
</protein>
<dbReference type="AlphaFoldDB" id="A0A8D5UEK1"/>
<organism evidence="1 2">
    <name type="scientific">Polycladomyces abyssicola</name>
    <dbReference type="NCBI Taxonomy" id="1125966"/>
    <lineage>
        <taxon>Bacteria</taxon>
        <taxon>Bacillati</taxon>
        <taxon>Bacillota</taxon>
        <taxon>Bacilli</taxon>
        <taxon>Bacillales</taxon>
        <taxon>Thermoactinomycetaceae</taxon>
        <taxon>Polycladomyces</taxon>
    </lineage>
</organism>
<name>A0A8D5UEK1_9BACL</name>
<sequence>MSIRVETRGVEEHQHPFYIIRYAVVRDDEEYIASVARYVHNAQGGKVQFLEPDMRKIQQLPNAIEHLNEVERVVKEEAVRLMKQLKSND</sequence>
<evidence type="ECO:0000313" key="1">
    <source>
        <dbReference type="EMBL" id="BCU80617.1"/>
    </source>
</evidence>
<dbReference type="KEGG" id="pabs:JIR001_04000"/>
<accession>A0A8D5UEK1</accession>
<dbReference type="RefSeq" id="WP_212773964.1">
    <property type="nucleotide sequence ID" value="NZ_AP024601.1"/>
</dbReference>
<evidence type="ECO:0000313" key="2">
    <source>
        <dbReference type="Proteomes" id="UP000677436"/>
    </source>
</evidence>
<dbReference type="EMBL" id="AP024601">
    <property type="protein sequence ID" value="BCU80617.1"/>
    <property type="molecule type" value="Genomic_DNA"/>
</dbReference>
<dbReference type="Proteomes" id="UP000677436">
    <property type="component" value="Chromosome"/>
</dbReference>
<proteinExistence type="predicted"/>
<keyword evidence="2" id="KW-1185">Reference proteome</keyword>
<reference evidence="1" key="1">
    <citation type="journal article" date="2013" name="Int. J. Syst. Evol. Microbiol.">
        <title>Polycladomyces abyssicola gen. nov., sp. nov., a thermophilic filamentous bacterium isolated from hemipelagic sediment.</title>
        <authorList>
            <person name="Tsubouchi T."/>
            <person name="Shimane Y."/>
            <person name="Mori K."/>
            <person name="Usui K."/>
            <person name="Hiraki T."/>
            <person name="Tame A."/>
            <person name="Uematsu K."/>
            <person name="Maruyama T."/>
            <person name="Hatada Y."/>
        </authorList>
    </citation>
    <scope>NUCLEOTIDE SEQUENCE</scope>
    <source>
        <strain evidence="1">JIR-001</strain>
    </source>
</reference>
<reference evidence="1" key="2">
    <citation type="journal article" date="2021" name="Microbiol. Resour. Announc.">
        <title>Complete Genome Sequence of Polycladomyces abyssicola JIR-001T, Isolated from Hemipelagic Sediment in Deep Seawater.</title>
        <authorList>
            <person name="Tsubouchi T."/>
            <person name="Kaneko Y."/>
        </authorList>
    </citation>
    <scope>NUCLEOTIDE SEQUENCE</scope>
    <source>
        <strain evidence="1">JIR-001</strain>
    </source>
</reference>